<dbReference type="AlphaFoldDB" id="A0A1M5J0Z5"/>
<reference evidence="3" key="1">
    <citation type="submission" date="2016-11" db="EMBL/GenBank/DDBJ databases">
        <authorList>
            <person name="Varghese N."/>
            <person name="Submissions S."/>
        </authorList>
    </citation>
    <scope>NUCLEOTIDE SEQUENCE [LARGE SCALE GENOMIC DNA]</scope>
    <source>
        <strain evidence="3">DSM 19978</strain>
    </source>
</reference>
<dbReference type="RefSeq" id="WP_141226117.1">
    <property type="nucleotide sequence ID" value="NZ_FQWB01000003.1"/>
</dbReference>
<gene>
    <name evidence="2" type="ORF">SAMN05443549_103325</name>
</gene>
<keyword evidence="1" id="KW-1133">Transmembrane helix</keyword>
<protein>
    <submittedName>
        <fullName evidence="2">Uncharacterized protein</fullName>
    </submittedName>
</protein>
<evidence type="ECO:0000313" key="3">
    <source>
        <dbReference type="Proteomes" id="UP000184516"/>
    </source>
</evidence>
<evidence type="ECO:0000256" key="1">
    <source>
        <dbReference type="SAM" id="Phobius"/>
    </source>
</evidence>
<name>A0A1M5J0Z5_9FLAO</name>
<dbReference type="OrthoDB" id="1098521at2"/>
<keyword evidence="1" id="KW-0812">Transmembrane</keyword>
<keyword evidence="3" id="KW-1185">Reference proteome</keyword>
<sequence>MSKMETENGTQENALKPKKLNLGKVSIVVMVLVLLGIGTYGYFNCCDVDQNKNLGTYDDPEVAFRETQKALSILSGHLKIGIESVQYIQEYDNSKNLIFKPQKSK</sequence>
<feature type="transmembrane region" description="Helical" evidence="1">
    <location>
        <begin position="21"/>
        <end position="43"/>
    </location>
</feature>
<dbReference type="Proteomes" id="UP000184516">
    <property type="component" value="Unassembled WGS sequence"/>
</dbReference>
<accession>A0A1M5J0Z5</accession>
<evidence type="ECO:0000313" key="2">
    <source>
        <dbReference type="EMBL" id="SHG34247.1"/>
    </source>
</evidence>
<dbReference type="STRING" id="468056.SAMN05443549_103325"/>
<proteinExistence type="predicted"/>
<organism evidence="2 3">
    <name type="scientific">Flavobacterium fluvii</name>
    <dbReference type="NCBI Taxonomy" id="468056"/>
    <lineage>
        <taxon>Bacteria</taxon>
        <taxon>Pseudomonadati</taxon>
        <taxon>Bacteroidota</taxon>
        <taxon>Flavobacteriia</taxon>
        <taxon>Flavobacteriales</taxon>
        <taxon>Flavobacteriaceae</taxon>
        <taxon>Flavobacterium</taxon>
    </lineage>
</organism>
<dbReference type="EMBL" id="FQWB01000003">
    <property type="protein sequence ID" value="SHG34247.1"/>
    <property type="molecule type" value="Genomic_DNA"/>
</dbReference>
<keyword evidence="1" id="KW-0472">Membrane</keyword>